<dbReference type="Gene3D" id="1.10.1510.10">
    <property type="entry name" value="Uncharacterised protein YqeY/AIM41 PF09424, N-terminal domain"/>
    <property type="match status" value="1"/>
</dbReference>
<dbReference type="Pfam" id="PF09424">
    <property type="entry name" value="YqeY"/>
    <property type="match status" value="1"/>
</dbReference>
<organism evidence="1 2">
    <name type="scientific">Marinomonas phaeophyticola</name>
    <dbReference type="NCBI Taxonomy" id="3004091"/>
    <lineage>
        <taxon>Bacteria</taxon>
        <taxon>Pseudomonadati</taxon>
        <taxon>Pseudomonadota</taxon>
        <taxon>Gammaproteobacteria</taxon>
        <taxon>Oceanospirillales</taxon>
        <taxon>Oceanospirillaceae</taxon>
        <taxon>Marinomonas</taxon>
    </lineage>
</organism>
<dbReference type="Proteomes" id="UP001149719">
    <property type="component" value="Unassembled WGS sequence"/>
</dbReference>
<proteinExistence type="predicted"/>
<dbReference type="InterPro" id="IPR023168">
    <property type="entry name" value="GatB_Yqey_C_2"/>
</dbReference>
<dbReference type="InterPro" id="IPR042184">
    <property type="entry name" value="YqeY/Aim41_N"/>
</dbReference>
<dbReference type="Gene3D" id="1.10.10.410">
    <property type="match status" value="1"/>
</dbReference>
<dbReference type="EMBL" id="JAPUBN010000011">
    <property type="protein sequence ID" value="MCZ2721155.1"/>
    <property type="molecule type" value="Genomic_DNA"/>
</dbReference>
<gene>
    <name evidence="1" type="ORF">O1D97_05690</name>
</gene>
<accession>A0ABT4JSC6</accession>
<protein>
    <submittedName>
        <fullName evidence="1">GatB/YqeY domain-containing protein</fullName>
    </submittedName>
</protein>
<dbReference type="SUPFAM" id="SSF89095">
    <property type="entry name" value="GatB/YqeY motif"/>
    <property type="match status" value="1"/>
</dbReference>
<dbReference type="PANTHER" id="PTHR28055">
    <property type="entry name" value="ALTERED INHERITANCE OF MITOCHONDRIA PROTEIN 41, MITOCHONDRIAL"/>
    <property type="match status" value="1"/>
</dbReference>
<dbReference type="InterPro" id="IPR019004">
    <property type="entry name" value="YqeY/Aim41"/>
</dbReference>
<dbReference type="InterPro" id="IPR003789">
    <property type="entry name" value="Asn/Gln_tRNA_amidoTrase-B-like"/>
</dbReference>
<dbReference type="PANTHER" id="PTHR28055:SF1">
    <property type="entry name" value="ALTERED INHERITANCE OF MITOCHONDRIA PROTEIN 41, MITOCHONDRIAL"/>
    <property type="match status" value="1"/>
</dbReference>
<name>A0ABT4JSC6_9GAMM</name>
<comment type="caution">
    <text evidence="1">The sequence shown here is derived from an EMBL/GenBank/DDBJ whole genome shotgun (WGS) entry which is preliminary data.</text>
</comment>
<evidence type="ECO:0000313" key="1">
    <source>
        <dbReference type="EMBL" id="MCZ2721155.1"/>
    </source>
</evidence>
<evidence type="ECO:0000313" key="2">
    <source>
        <dbReference type="Proteomes" id="UP001149719"/>
    </source>
</evidence>
<reference evidence="1" key="1">
    <citation type="submission" date="2022-12" db="EMBL/GenBank/DDBJ databases">
        <title>Marinomonas 15G1-11 sp. nov, isolated from marine algae.</title>
        <authorList>
            <person name="Butt M."/>
            <person name="Choi D.G."/>
            <person name="Kim J.M."/>
            <person name="Lee J.K."/>
            <person name="Baek J.H."/>
            <person name="Jeon C.O."/>
        </authorList>
    </citation>
    <scope>NUCLEOTIDE SEQUENCE</scope>
    <source>
        <strain evidence="1">15G1-11</strain>
    </source>
</reference>
<dbReference type="RefSeq" id="WP_269123683.1">
    <property type="nucleotide sequence ID" value="NZ_JAPUBN010000011.1"/>
</dbReference>
<keyword evidence="2" id="KW-1185">Reference proteome</keyword>
<sequence length="148" mass="16481">MSALKQNVSDQLKVAMRAKEKARVTLIRTIMSEFKKVEVDERIEIDDARALVILDKMVKQRKDSVQQFTDGGREDLAAIEQAEMEVIREFLPQPLTDEEVESIVKAAVDEAGATSMQQMGIVMAIVKPQVQGRADVAQVSKLVKKLLG</sequence>